<feature type="non-terminal residue" evidence="1">
    <location>
        <position position="1"/>
    </location>
</feature>
<organism evidence="1 2">
    <name type="scientific">Leptospira stimsonii</name>
    <dbReference type="NCBI Taxonomy" id="2202203"/>
    <lineage>
        <taxon>Bacteria</taxon>
        <taxon>Pseudomonadati</taxon>
        <taxon>Spirochaetota</taxon>
        <taxon>Spirochaetia</taxon>
        <taxon>Leptospirales</taxon>
        <taxon>Leptospiraceae</taxon>
        <taxon>Leptospira</taxon>
    </lineage>
</organism>
<gene>
    <name evidence="1" type="ORF">DLM75_21510</name>
</gene>
<name>A0A396YR28_9LEPT</name>
<evidence type="ECO:0000313" key="2">
    <source>
        <dbReference type="Proteomes" id="UP000265798"/>
    </source>
</evidence>
<evidence type="ECO:0000313" key="1">
    <source>
        <dbReference type="EMBL" id="RHX85065.1"/>
    </source>
</evidence>
<dbReference type="Proteomes" id="UP000265798">
    <property type="component" value="Unassembled WGS sequence"/>
</dbReference>
<dbReference type="AlphaFoldDB" id="A0A396YR28"/>
<comment type="caution">
    <text evidence="1">The sequence shown here is derived from an EMBL/GenBank/DDBJ whole genome shotgun (WGS) entry which is preliminary data.</text>
</comment>
<sequence length="85" mass="9667">EESNKDFKSVTHVSGLKCYLCSRMYMILSGGERWRENSGGFALPQEQTFCKDKAPFCICGNSYKLLSCDELLSQNKPQRSHTKIP</sequence>
<protein>
    <submittedName>
        <fullName evidence="1">Uncharacterized protein</fullName>
    </submittedName>
</protein>
<accession>A0A396YR28</accession>
<reference evidence="2" key="1">
    <citation type="submission" date="2018-05" db="EMBL/GenBank/DDBJ databases">
        <title>Leptospira yasudae sp. nov. and Leptospira stimsonii sp. nov., two pathogenic species of the genus Leptospira isolated from environmental sources.</title>
        <authorList>
            <person name="Casanovas-Massana A."/>
            <person name="Hamond C."/>
            <person name="Santos L.A."/>
            <person name="Hacker K.P."/>
            <person name="Balassiano I."/>
            <person name="Medeiros M.A."/>
            <person name="Reis M.G."/>
            <person name="Ko A.I."/>
            <person name="Wunder E.A."/>
        </authorList>
    </citation>
    <scope>NUCLEOTIDE SEQUENCE [LARGE SCALE GENOMIC DNA]</scope>
    <source>
        <strain evidence="2">Yale</strain>
    </source>
</reference>
<proteinExistence type="predicted"/>
<dbReference type="EMBL" id="QHCT01000010">
    <property type="protein sequence ID" value="RHX85065.1"/>
    <property type="molecule type" value="Genomic_DNA"/>
</dbReference>